<dbReference type="KEGG" id="ptx:ABW99_12720"/>
<dbReference type="PIRSF" id="PIRSF005427">
    <property type="entry name" value="RseB"/>
    <property type="match status" value="1"/>
</dbReference>
<dbReference type="Gene3D" id="2.50.20.10">
    <property type="entry name" value="Lipoprotein localisation LolA/LolB/LppX"/>
    <property type="match status" value="1"/>
</dbReference>
<dbReference type="InterPro" id="IPR005588">
    <property type="entry name" value="MucB_RseB"/>
</dbReference>
<evidence type="ECO:0000259" key="6">
    <source>
        <dbReference type="Pfam" id="PF17188"/>
    </source>
</evidence>
<evidence type="ECO:0000259" key="5">
    <source>
        <dbReference type="Pfam" id="PF03888"/>
    </source>
</evidence>
<dbReference type="GO" id="GO:0032885">
    <property type="term" value="P:regulation of polysaccharide biosynthetic process"/>
    <property type="evidence" value="ECO:0007669"/>
    <property type="project" value="TreeGrafter"/>
</dbReference>
<evidence type="ECO:0000256" key="3">
    <source>
        <dbReference type="ARBA" id="ARBA00022729"/>
    </source>
</evidence>
<dbReference type="STRING" id="445709.ABW99_12720"/>
<reference evidence="8" key="1">
    <citation type="submission" date="2015-06" db="EMBL/GenBank/DDBJ databases">
        <authorList>
            <person name="Lim Y.L."/>
            <person name="Ee R."/>
            <person name="Yong D."/>
            <person name="How K.Y."/>
            <person name="Yin W.F."/>
            <person name="Chan K.G."/>
        </authorList>
    </citation>
    <scope>NUCLEOTIDE SEQUENCE [LARGE SCALE GENOMIC DNA]</scope>
    <source>
        <strain evidence="8">DSM 25325</strain>
    </source>
</reference>
<dbReference type="RefSeq" id="WP_047216618.1">
    <property type="nucleotide sequence ID" value="NZ_CP011568.3"/>
</dbReference>
<proteinExistence type="inferred from homology"/>
<organism evidence="7 8">
    <name type="scientific">Pandoraea thiooxydans</name>
    <dbReference type="NCBI Taxonomy" id="445709"/>
    <lineage>
        <taxon>Bacteria</taxon>
        <taxon>Pseudomonadati</taxon>
        <taxon>Pseudomonadota</taxon>
        <taxon>Betaproteobacteria</taxon>
        <taxon>Burkholderiales</taxon>
        <taxon>Burkholderiaceae</taxon>
        <taxon>Pandoraea</taxon>
    </lineage>
</organism>
<feature type="domain" description="MucB/RseB N-terminal" evidence="5">
    <location>
        <begin position="49"/>
        <end position="221"/>
    </location>
</feature>
<dbReference type="GO" id="GO:0030288">
    <property type="term" value="C:outer membrane-bounded periplasmic space"/>
    <property type="evidence" value="ECO:0007669"/>
    <property type="project" value="TreeGrafter"/>
</dbReference>
<protein>
    <submittedName>
        <fullName evidence="7">Sugar dehydratase</fullName>
    </submittedName>
</protein>
<name>A0A0G3F0N4_9BURK</name>
<dbReference type="PANTHER" id="PTHR38782">
    <property type="match status" value="1"/>
</dbReference>
<comment type="similarity">
    <text evidence="2">Belongs to the RseB family.</text>
</comment>
<dbReference type="PANTHER" id="PTHR38782:SF1">
    <property type="entry name" value="SIGMA-E FACTOR REGULATORY PROTEIN RSEB"/>
    <property type="match status" value="1"/>
</dbReference>
<sequence>MNTERSSRAALGRVFVGLFLLVMLVQARTWASTPVTPSSTDPLIARREVNAWLTKIHRAAQTQNYVGTFVYQRGSFIRSSRISHFADRGHEYEQLETLDGQPRKILRHDEDVYSFIPEHKIIFIEKRENKDSFPALLAAGEHDVLNFYEPKLLAPERVAGFNCVVIDLVPRDAYRFGYRLWADERSGLLLRAQTVDAKGHVLEQASFSQVSIGVPSQKNRIMAEIHDVRGWRIVKPHIQTVHLADTGWSIKANVPGFKEIREVRRVMNTNPGSGPIEVLQAVYSDGMSGLSVFIEPATRERKEGHGSTGATNILIKKYDNFWLTLLGEVPQATLQRFAASIEYKPVK</sequence>
<dbReference type="CDD" id="cd16327">
    <property type="entry name" value="RseB"/>
    <property type="match status" value="1"/>
</dbReference>
<comment type="subcellular location">
    <subcellularLocation>
        <location evidence="1">Periplasm</location>
    </subcellularLocation>
</comment>
<dbReference type="AlphaFoldDB" id="A0A0G3F0N4"/>
<evidence type="ECO:0000256" key="1">
    <source>
        <dbReference type="ARBA" id="ARBA00004418"/>
    </source>
</evidence>
<keyword evidence="3" id="KW-0732">Signal</keyword>
<dbReference type="Proteomes" id="UP000036700">
    <property type="component" value="Chromosome"/>
</dbReference>
<evidence type="ECO:0000256" key="2">
    <source>
        <dbReference type="ARBA" id="ARBA00008150"/>
    </source>
</evidence>
<keyword evidence="8" id="KW-1185">Reference proteome</keyword>
<dbReference type="EMBL" id="CP011568">
    <property type="protein sequence ID" value="AKJ70556.1"/>
    <property type="molecule type" value="Genomic_DNA"/>
</dbReference>
<dbReference type="Gene3D" id="3.30.200.100">
    <property type="entry name" value="MucB/RseB, C-terminal domain"/>
    <property type="match status" value="1"/>
</dbReference>
<accession>A0A0G3F0N4</accession>
<evidence type="ECO:0000256" key="4">
    <source>
        <dbReference type="ARBA" id="ARBA00022764"/>
    </source>
</evidence>
<dbReference type="InterPro" id="IPR033436">
    <property type="entry name" value="MucB/RseB_C"/>
</dbReference>
<evidence type="ECO:0000313" key="7">
    <source>
        <dbReference type="EMBL" id="AKJ70556.1"/>
    </source>
</evidence>
<keyword evidence="4" id="KW-0574">Periplasm</keyword>
<dbReference type="PATRIC" id="fig|445709.3.peg.2700"/>
<dbReference type="GO" id="GO:0045152">
    <property type="term" value="F:antisigma factor binding"/>
    <property type="evidence" value="ECO:0007669"/>
    <property type="project" value="TreeGrafter"/>
</dbReference>
<gene>
    <name evidence="7" type="ORF">ABW99_12720</name>
</gene>
<feature type="domain" description="MucB/RseB C-terminal" evidence="6">
    <location>
        <begin position="245"/>
        <end position="342"/>
    </location>
</feature>
<dbReference type="Pfam" id="PF17188">
    <property type="entry name" value="MucB_RseB_C"/>
    <property type="match status" value="1"/>
</dbReference>
<dbReference type="InterPro" id="IPR038484">
    <property type="entry name" value="MucB/RseB_C_sf"/>
</dbReference>
<dbReference type="InterPro" id="IPR033434">
    <property type="entry name" value="MucB/RseB_N"/>
</dbReference>
<evidence type="ECO:0000313" key="8">
    <source>
        <dbReference type="Proteomes" id="UP000036700"/>
    </source>
</evidence>
<dbReference type="Pfam" id="PF03888">
    <property type="entry name" value="MucB_RseB"/>
    <property type="match status" value="1"/>
</dbReference>